<accession>A0A0K1JJE5</accession>
<sequence>MVIGGVVLAIVASVIYLLRYRMDRPPVGVVNRSDVYLISVFVIVLPVAYLHLPGWIVGSIFAVLGTALIRLTLVPVVGSRGGTCVALTLGIADVSICLGLGSHSALFDLVNGAALILLMVGATNTWVQGGMRTSNVAMLAAFLVAYDLVATWALPMMVDFYGRVEALPFTPVLRWGSGGNLAAIGLGDILMATLWPLVLTKAHSRRDAVTGAALTLGGLVLIHIGFELGVLDSLVPAMIFIGPAVLLHFLLLRRRRPERTFAEFEHWGGARRTARPHLVGAQHATGTFDASSSAPSR</sequence>
<proteinExistence type="predicted"/>
<feature type="transmembrane region" description="Helical" evidence="1">
    <location>
        <begin position="139"/>
        <end position="158"/>
    </location>
</feature>
<evidence type="ECO:0000313" key="3">
    <source>
        <dbReference type="Proteomes" id="UP000066480"/>
    </source>
</evidence>
<keyword evidence="1" id="KW-1133">Transmembrane helix</keyword>
<dbReference type="KEGG" id="lmoi:VV02_13855"/>
<evidence type="ECO:0000256" key="1">
    <source>
        <dbReference type="SAM" id="Phobius"/>
    </source>
</evidence>
<protein>
    <submittedName>
        <fullName evidence="2">Uncharacterized protein</fullName>
    </submittedName>
</protein>
<reference evidence="2 3" key="1">
    <citation type="submission" date="2015-03" db="EMBL/GenBank/DDBJ databases">
        <title>Luteipulveratus halotolerans sp. nov., a novel actinobacterium (Dermacoccaceae) from Sarawak, Malaysia.</title>
        <authorList>
            <person name="Juboi H."/>
            <person name="Basik A."/>
            <person name="Shamsul S.S."/>
            <person name="Arnold P."/>
            <person name="Schmitt E.K."/>
            <person name="Sanglier J.-J."/>
            <person name="Yeo T."/>
        </authorList>
    </citation>
    <scope>NUCLEOTIDE SEQUENCE [LARGE SCALE GENOMIC DNA]</scope>
    <source>
        <strain evidence="2 3">MN07-A0370</strain>
    </source>
</reference>
<feature type="transmembrane region" description="Helical" evidence="1">
    <location>
        <begin position="178"/>
        <end position="197"/>
    </location>
</feature>
<keyword evidence="1" id="KW-0472">Membrane</keyword>
<evidence type="ECO:0000313" key="2">
    <source>
        <dbReference type="EMBL" id="AKU16698.1"/>
    </source>
</evidence>
<keyword evidence="1" id="KW-0812">Transmembrane</keyword>
<name>A0A0K1JJE5_9MICO</name>
<feature type="transmembrane region" description="Helical" evidence="1">
    <location>
        <begin position="109"/>
        <end position="127"/>
    </location>
</feature>
<gene>
    <name evidence="2" type="ORF">VV02_13855</name>
</gene>
<feature type="transmembrane region" description="Helical" evidence="1">
    <location>
        <begin position="6"/>
        <end position="22"/>
    </location>
</feature>
<organism evidence="2 3">
    <name type="scientific">Luteipulveratus mongoliensis</name>
    <dbReference type="NCBI Taxonomy" id="571913"/>
    <lineage>
        <taxon>Bacteria</taxon>
        <taxon>Bacillati</taxon>
        <taxon>Actinomycetota</taxon>
        <taxon>Actinomycetes</taxon>
        <taxon>Micrococcales</taxon>
        <taxon>Dermacoccaceae</taxon>
        <taxon>Luteipulveratus</taxon>
    </lineage>
</organism>
<feature type="transmembrane region" description="Helical" evidence="1">
    <location>
        <begin position="209"/>
        <end position="228"/>
    </location>
</feature>
<dbReference type="Proteomes" id="UP000066480">
    <property type="component" value="Chromosome"/>
</dbReference>
<feature type="transmembrane region" description="Helical" evidence="1">
    <location>
        <begin position="34"/>
        <end position="52"/>
    </location>
</feature>
<dbReference type="AlphaFoldDB" id="A0A0K1JJE5"/>
<feature type="transmembrane region" description="Helical" evidence="1">
    <location>
        <begin position="234"/>
        <end position="252"/>
    </location>
</feature>
<keyword evidence="3" id="KW-1185">Reference proteome</keyword>
<dbReference type="EMBL" id="CP011112">
    <property type="protein sequence ID" value="AKU16698.1"/>
    <property type="molecule type" value="Genomic_DNA"/>
</dbReference>